<dbReference type="AlphaFoldDB" id="A0AAP0JKK0"/>
<reference evidence="1 2" key="1">
    <citation type="submission" date="2024-01" db="EMBL/GenBank/DDBJ databases">
        <title>Genome assemblies of Stephania.</title>
        <authorList>
            <person name="Yang L."/>
        </authorList>
    </citation>
    <scope>NUCLEOTIDE SEQUENCE [LARGE SCALE GENOMIC DNA]</scope>
    <source>
        <strain evidence="1">YNDBR</strain>
        <tissue evidence="1">Leaf</tissue>
    </source>
</reference>
<proteinExistence type="predicted"/>
<gene>
    <name evidence="1" type="ORF">Syun_014914</name>
</gene>
<protein>
    <submittedName>
        <fullName evidence="1">Uncharacterized protein</fullName>
    </submittedName>
</protein>
<evidence type="ECO:0000313" key="2">
    <source>
        <dbReference type="Proteomes" id="UP001420932"/>
    </source>
</evidence>
<organism evidence="1 2">
    <name type="scientific">Stephania yunnanensis</name>
    <dbReference type="NCBI Taxonomy" id="152371"/>
    <lineage>
        <taxon>Eukaryota</taxon>
        <taxon>Viridiplantae</taxon>
        <taxon>Streptophyta</taxon>
        <taxon>Embryophyta</taxon>
        <taxon>Tracheophyta</taxon>
        <taxon>Spermatophyta</taxon>
        <taxon>Magnoliopsida</taxon>
        <taxon>Ranunculales</taxon>
        <taxon>Menispermaceae</taxon>
        <taxon>Menispermoideae</taxon>
        <taxon>Cissampelideae</taxon>
        <taxon>Stephania</taxon>
    </lineage>
</organism>
<keyword evidence="2" id="KW-1185">Reference proteome</keyword>
<sequence>MQDTMFSLLIYMLQRHVEPCKEGQDFDERKRVIKDLGYDLIEINGKLQAFRVGDKSHPRSREIFEEAGESREKVEGGWFCPDDSYCVA</sequence>
<name>A0AAP0JKK0_9MAGN</name>
<evidence type="ECO:0000313" key="1">
    <source>
        <dbReference type="EMBL" id="KAK9135584.1"/>
    </source>
</evidence>
<comment type="caution">
    <text evidence="1">The sequence shown here is derived from an EMBL/GenBank/DDBJ whole genome shotgun (WGS) entry which is preliminary data.</text>
</comment>
<dbReference type="Proteomes" id="UP001420932">
    <property type="component" value="Unassembled WGS sequence"/>
</dbReference>
<dbReference type="EMBL" id="JBBNAF010000006">
    <property type="protein sequence ID" value="KAK9135584.1"/>
    <property type="molecule type" value="Genomic_DNA"/>
</dbReference>
<accession>A0AAP0JKK0</accession>